<evidence type="ECO:0000256" key="1">
    <source>
        <dbReference type="SAM" id="MobiDB-lite"/>
    </source>
</evidence>
<evidence type="ECO:0000313" key="3">
    <source>
        <dbReference type="Proteomes" id="UP001529510"/>
    </source>
</evidence>
<dbReference type="EMBL" id="JAMKFB020000009">
    <property type="protein sequence ID" value="KAL0183887.1"/>
    <property type="molecule type" value="Genomic_DNA"/>
</dbReference>
<feature type="non-terminal residue" evidence="2">
    <location>
        <position position="59"/>
    </location>
</feature>
<sequence length="59" mass="6332">TGAHNLSHTLGVTVSLSSGYQFKVQLLSTSNVQCGDTRSTNPTQPQSSQSQYTTDHTHP</sequence>
<evidence type="ECO:0000313" key="2">
    <source>
        <dbReference type="EMBL" id="KAL0183887.1"/>
    </source>
</evidence>
<feature type="region of interest" description="Disordered" evidence="1">
    <location>
        <begin position="33"/>
        <end position="59"/>
    </location>
</feature>
<proteinExistence type="predicted"/>
<name>A0ABD0QCL6_CIRMR</name>
<comment type="caution">
    <text evidence="2">The sequence shown here is derived from an EMBL/GenBank/DDBJ whole genome shotgun (WGS) entry which is preliminary data.</text>
</comment>
<feature type="non-terminal residue" evidence="2">
    <location>
        <position position="1"/>
    </location>
</feature>
<protein>
    <submittedName>
        <fullName evidence="2">Uncharacterized protein</fullName>
    </submittedName>
</protein>
<dbReference type="AlphaFoldDB" id="A0ABD0QCL6"/>
<organism evidence="2 3">
    <name type="scientific">Cirrhinus mrigala</name>
    <name type="common">Mrigala</name>
    <dbReference type="NCBI Taxonomy" id="683832"/>
    <lineage>
        <taxon>Eukaryota</taxon>
        <taxon>Metazoa</taxon>
        <taxon>Chordata</taxon>
        <taxon>Craniata</taxon>
        <taxon>Vertebrata</taxon>
        <taxon>Euteleostomi</taxon>
        <taxon>Actinopterygii</taxon>
        <taxon>Neopterygii</taxon>
        <taxon>Teleostei</taxon>
        <taxon>Ostariophysi</taxon>
        <taxon>Cypriniformes</taxon>
        <taxon>Cyprinidae</taxon>
        <taxon>Labeoninae</taxon>
        <taxon>Labeonini</taxon>
        <taxon>Cirrhinus</taxon>
    </lineage>
</organism>
<keyword evidence="3" id="KW-1185">Reference proteome</keyword>
<reference evidence="2 3" key="1">
    <citation type="submission" date="2024-05" db="EMBL/GenBank/DDBJ databases">
        <title>Genome sequencing and assembly of Indian major carp, Cirrhinus mrigala (Hamilton, 1822).</title>
        <authorList>
            <person name="Mohindra V."/>
            <person name="Chowdhury L.M."/>
            <person name="Lal K."/>
            <person name="Jena J.K."/>
        </authorList>
    </citation>
    <scope>NUCLEOTIDE SEQUENCE [LARGE SCALE GENOMIC DNA]</scope>
    <source>
        <strain evidence="2">CM1030</strain>
        <tissue evidence="2">Blood</tissue>
    </source>
</reference>
<feature type="compositionally biased region" description="Low complexity" evidence="1">
    <location>
        <begin position="39"/>
        <end position="59"/>
    </location>
</feature>
<gene>
    <name evidence="2" type="ORF">M9458_019583</name>
</gene>
<dbReference type="Proteomes" id="UP001529510">
    <property type="component" value="Unassembled WGS sequence"/>
</dbReference>
<accession>A0ABD0QCL6</accession>